<dbReference type="InterPro" id="IPR011990">
    <property type="entry name" value="TPR-like_helical_dom_sf"/>
</dbReference>
<dbReference type="Gene3D" id="1.25.40.10">
    <property type="entry name" value="Tetratricopeptide repeat domain"/>
    <property type="match status" value="1"/>
</dbReference>
<dbReference type="SMART" id="SM00390">
    <property type="entry name" value="GoLoco"/>
    <property type="match status" value="3"/>
</dbReference>
<dbReference type="GO" id="GO:0005092">
    <property type="term" value="F:GDP-dissociation inhibitor activity"/>
    <property type="evidence" value="ECO:0007669"/>
    <property type="project" value="TreeGrafter"/>
</dbReference>
<keyword evidence="7" id="KW-0802">TPR repeat</keyword>
<dbReference type="InterPro" id="IPR003109">
    <property type="entry name" value="GoLoco_motif"/>
</dbReference>
<dbReference type="AlphaFoldDB" id="A0A820LUK5"/>
<dbReference type="PANTHER" id="PTHR45954">
    <property type="entry name" value="LD33695P"/>
    <property type="match status" value="1"/>
</dbReference>
<dbReference type="InterPro" id="IPR052386">
    <property type="entry name" value="GPSM"/>
</dbReference>
<comment type="caution">
    <text evidence="10">The sequence shown here is derived from an EMBL/GenBank/DDBJ whole genome shotgun (WGS) entry which is preliminary data.</text>
</comment>
<keyword evidence="3" id="KW-1003">Cell membrane</keyword>
<evidence type="ECO:0000256" key="2">
    <source>
        <dbReference type="ARBA" id="ARBA00004496"/>
    </source>
</evidence>
<accession>A0A820LUK5</accession>
<organism evidence="10 11">
    <name type="scientific">Adineta steineri</name>
    <dbReference type="NCBI Taxonomy" id="433720"/>
    <lineage>
        <taxon>Eukaryota</taxon>
        <taxon>Metazoa</taxon>
        <taxon>Spiralia</taxon>
        <taxon>Gnathifera</taxon>
        <taxon>Rotifera</taxon>
        <taxon>Eurotatoria</taxon>
        <taxon>Bdelloidea</taxon>
        <taxon>Adinetida</taxon>
        <taxon>Adinetidae</taxon>
        <taxon>Adineta</taxon>
    </lineage>
</organism>
<evidence type="ECO:0000256" key="1">
    <source>
        <dbReference type="ARBA" id="ARBA00004370"/>
    </source>
</evidence>
<dbReference type="GO" id="GO:0016020">
    <property type="term" value="C:membrane"/>
    <property type="evidence" value="ECO:0007669"/>
    <property type="project" value="UniProtKB-SubCell"/>
</dbReference>
<evidence type="ECO:0000256" key="4">
    <source>
        <dbReference type="ARBA" id="ARBA00022490"/>
    </source>
</evidence>
<feature type="region of interest" description="Disordered" evidence="9">
    <location>
        <begin position="21"/>
        <end position="47"/>
    </location>
</feature>
<dbReference type="GO" id="GO:0001965">
    <property type="term" value="F:G-protein alpha-subunit binding"/>
    <property type="evidence" value="ECO:0007669"/>
    <property type="project" value="TreeGrafter"/>
</dbReference>
<dbReference type="GO" id="GO:0005938">
    <property type="term" value="C:cell cortex"/>
    <property type="evidence" value="ECO:0007669"/>
    <property type="project" value="TreeGrafter"/>
</dbReference>
<feature type="non-terminal residue" evidence="10">
    <location>
        <position position="143"/>
    </location>
</feature>
<keyword evidence="8" id="KW-0472">Membrane</keyword>
<evidence type="ECO:0000256" key="6">
    <source>
        <dbReference type="ARBA" id="ARBA00022737"/>
    </source>
</evidence>
<evidence type="ECO:0000313" key="11">
    <source>
        <dbReference type="Proteomes" id="UP000663868"/>
    </source>
</evidence>
<evidence type="ECO:0000313" key="10">
    <source>
        <dbReference type="EMBL" id="CAF4363496.1"/>
    </source>
</evidence>
<proteinExistence type="predicted"/>
<comment type="subcellular location">
    <subcellularLocation>
        <location evidence="2">Cytoplasm</location>
    </subcellularLocation>
    <subcellularLocation>
        <location evidence="1">Membrane</location>
    </subcellularLocation>
</comment>
<feature type="non-terminal residue" evidence="10">
    <location>
        <position position="1"/>
    </location>
</feature>
<evidence type="ECO:0000256" key="7">
    <source>
        <dbReference type="ARBA" id="ARBA00022803"/>
    </source>
</evidence>
<dbReference type="Pfam" id="PF02188">
    <property type="entry name" value="GoLoco"/>
    <property type="match status" value="2"/>
</dbReference>
<keyword evidence="4" id="KW-0963">Cytoplasm</keyword>
<dbReference type="PROSITE" id="PS50877">
    <property type="entry name" value="GOLOCO"/>
    <property type="match status" value="3"/>
</dbReference>
<evidence type="ECO:0000256" key="3">
    <source>
        <dbReference type="ARBA" id="ARBA00022475"/>
    </source>
</evidence>
<protein>
    <submittedName>
        <fullName evidence="10">Uncharacterized protein</fullName>
    </submittedName>
</protein>
<gene>
    <name evidence="10" type="ORF">KXQ929_LOCUS48950</name>
</gene>
<evidence type="ECO:0000256" key="5">
    <source>
        <dbReference type="ARBA" id="ARBA00022553"/>
    </source>
</evidence>
<sequence length="143" mass="16264">PSVQLEDIFNTVDRLQHTRLDDQRTHLPTPINQDNNNNNNNVKPNRRLSPLNEQFFDQLAKCQDSRLDDQRAVLIPIHNNNNSSSIRPTSASSIISTTTLVSPSKTSAHESTSKTLPDEDFFSLLNRLQSRRIDQQRTCLPST</sequence>
<dbReference type="GO" id="GO:0000132">
    <property type="term" value="P:establishment of mitotic spindle orientation"/>
    <property type="evidence" value="ECO:0007669"/>
    <property type="project" value="TreeGrafter"/>
</dbReference>
<keyword evidence="5" id="KW-0597">Phosphoprotein</keyword>
<dbReference type="PANTHER" id="PTHR45954:SF1">
    <property type="entry name" value="LD33695P"/>
    <property type="match status" value="1"/>
</dbReference>
<reference evidence="10" key="1">
    <citation type="submission" date="2021-02" db="EMBL/GenBank/DDBJ databases">
        <authorList>
            <person name="Nowell W R."/>
        </authorList>
    </citation>
    <scope>NUCLEOTIDE SEQUENCE</scope>
</reference>
<evidence type="ECO:0000256" key="8">
    <source>
        <dbReference type="ARBA" id="ARBA00023136"/>
    </source>
</evidence>
<dbReference type="EMBL" id="CAJOBB010019970">
    <property type="protein sequence ID" value="CAF4363496.1"/>
    <property type="molecule type" value="Genomic_DNA"/>
</dbReference>
<keyword evidence="6" id="KW-0677">Repeat</keyword>
<name>A0A820LUK5_9BILA</name>
<dbReference type="Proteomes" id="UP000663868">
    <property type="component" value="Unassembled WGS sequence"/>
</dbReference>
<evidence type="ECO:0000256" key="9">
    <source>
        <dbReference type="SAM" id="MobiDB-lite"/>
    </source>
</evidence>